<dbReference type="OrthoDB" id="7628974at2"/>
<feature type="DNA-binding region" description="OmpR/PhoB-type" evidence="5">
    <location>
        <begin position="1"/>
        <end position="93"/>
    </location>
</feature>
<dbReference type="InterPro" id="IPR005158">
    <property type="entry name" value="BTAD"/>
</dbReference>
<sequence>MRFSVLGPLRVEAGDRIVDIDRPRRRSVLAYLLMRSNRQVSTDQLVTAIWGDRPVPTATTQVHTAISVLRRTFRDAGHPDLIQSRSSGYTLNVDPEHLDLAVFAAAVSAAGTANAGDTDIITALRRALDLWRGQALEGISGAFVDTASARLEEQRLSVFETLMDLEIARGNHRDITPELMGYIESHPLRESLVERLMRALYHSGRKSDALREYVRIRERLTSELGVEPGSALRGLHREILQDAPVARPRESTRVEAPREPAGPRQLPPPSRMFTGRAAERAQLRHALTPTRGQERPIVALHGSGGVGKSTLAIQVAHDLNPTFPDGQLYVDLQGSTPGLPPLTPLEILRRLLSALGQPDGEIPTDATEAARRYTDLSDGSQHLILLDNATDPRQVEPVIRASRSGGLLITGRAPLALSDVQLSLRLDVLPPADAITLLDRIAGRTGADWSDFSQIAAYCDYLPLALCIAGGRLAREPDLSGKRLAASLSDHRDRLDTLEVDGVGVRSSIRVGYDLIASGSSPADRVAADAFRALGLLPLPTIDAGVIAAMLCPDDPPMATTALARLTRAQLIASDGDTRYQPHDIVRAVATGYAEETMSAQQRTQLRHRGIAFYAACAMLADNLLRPSRKGIASQPDPTELAPQQVLRLALRGPDDVGPWLDETLPNLVAAAQLAATDSPEAARHAITIAHSLSWALRKRGEFHREHVLATSAVAAAERLDEPNTLRRALIYLGRVEIYLAEYDSALAHINRALDSAIADDDLYLQIAALNDLCLVAIKQDDLPQARRLLLDCLERGTPIEGWQRVGATPRHNLAAVQALLGEWKEGARLLRHNLPLRRDTNDRAGEGTDLVLLGTICCGLDQLDEAALHLTEGIDICEELGDRLDKWFGLAALTLVHLRQGRHLEATTVGQQCLLVARGINQPFAEKCSHRLLALAHQASQEPSDARSHARNAEAIDAGSSSLEGRIIDTLLDTYESTRP</sequence>
<dbReference type="GO" id="GO:0003677">
    <property type="term" value="F:DNA binding"/>
    <property type="evidence" value="ECO:0007669"/>
    <property type="project" value="UniProtKB-UniRule"/>
</dbReference>
<gene>
    <name evidence="8" type="ordered locus">Snas_3484</name>
</gene>
<dbReference type="KEGG" id="sna:Snas_3484"/>
<organism evidence="8 9">
    <name type="scientific">Stackebrandtia nassauensis (strain DSM 44728 / CIP 108903 / NRRL B-16338 / NBRC 102104 / LLR-40K-21)</name>
    <dbReference type="NCBI Taxonomy" id="446470"/>
    <lineage>
        <taxon>Bacteria</taxon>
        <taxon>Bacillati</taxon>
        <taxon>Actinomycetota</taxon>
        <taxon>Actinomycetes</taxon>
        <taxon>Glycomycetales</taxon>
        <taxon>Glycomycetaceae</taxon>
        <taxon>Stackebrandtia</taxon>
    </lineage>
</organism>
<dbReference type="InterPro" id="IPR027417">
    <property type="entry name" value="P-loop_NTPase"/>
</dbReference>
<name>D3PVN3_STANL</name>
<keyword evidence="3 5" id="KW-0238">DNA-binding</keyword>
<evidence type="ECO:0000256" key="4">
    <source>
        <dbReference type="ARBA" id="ARBA00023163"/>
    </source>
</evidence>
<dbReference type="AlphaFoldDB" id="D3PVN3"/>
<proteinExistence type="inferred from homology"/>
<keyword evidence="4" id="KW-0804">Transcription</keyword>
<feature type="compositionally biased region" description="Basic and acidic residues" evidence="6">
    <location>
        <begin position="247"/>
        <end position="258"/>
    </location>
</feature>
<protein>
    <submittedName>
        <fullName evidence="8">Transcriptional regulator, SARP family</fullName>
    </submittedName>
</protein>
<dbReference type="SUPFAM" id="SSF48452">
    <property type="entry name" value="TPR-like"/>
    <property type="match status" value="3"/>
</dbReference>
<dbReference type="EMBL" id="CP001778">
    <property type="protein sequence ID" value="ADD43147.1"/>
    <property type="molecule type" value="Genomic_DNA"/>
</dbReference>
<dbReference type="GO" id="GO:0000160">
    <property type="term" value="P:phosphorelay signal transduction system"/>
    <property type="evidence" value="ECO:0007669"/>
    <property type="project" value="InterPro"/>
</dbReference>
<accession>D3PVN3</accession>
<evidence type="ECO:0000256" key="6">
    <source>
        <dbReference type="SAM" id="MobiDB-lite"/>
    </source>
</evidence>
<reference evidence="8 9" key="1">
    <citation type="journal article" date="2009" name="Stand. Genomic Sci.">
        <title>Complete genome sequence of Stackebrandtia nassauensis type strain (LLR-40K-21).</title>
        <authorList>
            <person name="Munk C."/>
            <person name="Lapidus A."/>
            <person name="Copeland A."/>
            <person name="Jando M."/>
            <person name="Mayilraj S."/>
            <person name="Glavina Del Rio T."/>
            <person name="Nolan M."/>
            <person name="Chen F."/>
            <person name="Lucas S."/>
            <person name="Tice H."/>
            <person name="Cheng J.F."/>
            <person name="Han C."/>
            <person name="Detter J.C."/>
            <person name="Bruce D."/>
            <person name="Goodwin L."/>
            <person name="Chain P."/>
            <person name="Pitluck S."/>
            <person name="Goker M."/>
            <person name="Ovchinikova G."/>
            <person name="Pati A."/>
            <person name="Ivanova N."/>
            <person name="Mavromatis K."/>
            <person name="Chen A."/>
            <person name="Palaniappan K."/>
            <person name="Land M."/>
            <person name="Hauser L."/>
            <person name="Chang Y.J."/>
            <person name="Jeffries C.D."/>
            <person name="Bristow J."/>
            <person name="Eisen J.A."/>
            <person name="Markowitz V."/>
            <person name="Hugenholtz P."/>
            <person name="Kyrpides N.C."/>
            <person name="Klenk H.P."/>
        </authorList>
    </citation>
    <scope>NUCLEOTIDE SEQUENCE [LARGE SCALE GENOMIC DNA]</scope>
    <source>
        <strain evidence="9">DSM 44728 / CIP 108903 / NRRL B-16338 / NBRC 102104 / LLR-40K-21</strain>
    </source>
</reference>
<dbReference type="STRING" id="446470.Snas_3484"/>
<dbReference type="SMART" id="SM00382">
    <property type="entry name" value="AAA"/>
    <property type="match status" value="1"/>
</dbReference>
<dbReference type="InterPro" id="IPR016032">
    <property type="entry name" value="Sig_transdc_resp-reg_C-effctor"/>
</dbReference>
<dbReference type="HOGENOM" id="CLU_004665_2_0_11"/>
<feature type="domain" description="OmpR/PhoB-type" evidence="7">
    <location>
        <begin position="1"/>
        <end position="93"/>
    </location>
</feature>
<dbReference type="PANTHER" id="PTHR35807">
    <property type="entry name" value="TRANSCRIPTIONAL REGULATOR REDD-RELATED"/>
    <property type="match status" value="1"/>
</dbReference>
<dbReference type="SUPFAM" id="SSF46894">
    <property type="entry name" value="C-terminal effector domain of the bipartite response regulators"/>
    <property type="match status" value="1"/>
</dbReference>
<dbReference type="eggNOG" id="COG0457">
    <property type="taxonomic scope" value="Bacteria"/>
</dbReference>
<dbReference type="PRINTS" id="PR00364">
    <property type="entry name" value="DISEASERSIST"/>
</dbReference>
<dbReference type="eggNOG" id="COG3629">
    <property type="taxonomic scope" value="Bacteria"/>
</dbReference>
<dbReference type="InterPro" id="IPR041664">
    <property type="entry name" value="AAA_16"/>
</dbReference>
<dbReference type="PANTHER" id="PTHR35807:SF1">
    <property type="entry name" value="TRANSCRIPTIONAL REGULATOR REDD"/>
    <property type="match status" value="1"/>
</dbReference>
<dbReference type="SUPFAM" id="SSF52540">
    <property type="entry name" value="P-loop containing nucleoside triphosphate hydrolases"/>
    <property type="match status" value="1"/>
</dbReference>
<evidence type="ECO:0000259" key="7">
    <source>
        <dbReference type="PROSITE" id="PS51755"/>
    </source>
</evidence>
<dbReference type="Pfam" id="PF13191">
    <property type="entry name" value="AAA_16"/>
    <property type="match status" value="1"/>
</dbReference>
<evidence type="ECO:0000313" key="8">
    <source>
        <dbReference type="EMBL" id="ADD43147.1"/>
    </source>
</evidence>
<dbReference type="InterPro" id="IPR003593">
    <property type="entry name" value="AAA+_ATPase"/>
</dbReference>
<dbReference type="SMART" id="SM00862">
    <property type="entry name" value="Trans_reg_C"/>
    <property type="match status" value="1"/>
</dbReference>
<comment type="similarity">
    <text evidence="1">Belongs to the AfsR/DnrI/RedD regulatory family.</text>
</comment>
<dbReference type="InterPro" id="IPR051677">
    <property type="entry name" value="AfsR-DnrI-RedD_regulator"/>
</dbReference>
<dbReference type="eggNOG" id="COG3903">
    <property type="taxonomic scope" value="Bacteria"/>
</dbReference>
<feature type="region of interest" description="Disordered" evidence="6">
    <location>
        <begin position="242"/>
        <end position="270"/>
    </location>
</feature>
<dbReference type="Proteomes" id="UP000000844">
    <property type="component" value="Chromosome"/>
</dbReference>
<dbReference type="GO" id="GO:0006355">
    <property type="term" value="P:regulation of DNA-templated transcription"/>
    <property type="evidence" value="ECO:0007669"/>
    <property type="project" value="InterPro"/>
</dbReference>
<dbReference type="PROSITE" id="PS51755">
    <property type="entry name" value="OMPR_PHOB"/>
    <property type="match status" value="1"/>
</dbReference>
<evidence type="ECO:0000256" key="2">
    <source>
        <dbReference type="ARBA" id="ARBA00023015"/>
    </source>
</evidence>
<dbReference type="Pfam" id="PF00486">
    <property type="entry name" value="Trans_reg_C"/>
    <property type="match status" value="1"/>
</dbReference>
<dbReference type="Gene3D" id="1.25.40.10">
    <property type="entry name" value="Tetratricopeptide repeat domain"/>
    <property type="match status" value="3"/>
</dbReference>
<dbReference type="RefSeq" id="WP_013018718.1">
    <property type="nucleotide sequence ID" value="NC_013947.1"/>
</dbReference>
<evidence type="ECO:0000256" key="1">
    <source>
        <dbReference type="ARBA" id="ARBA00005820"/>
    </source>
</evidence>
<dbReference type="SMART" id="SM01043">
    <property type="entry name" value="BTAD"/>
    <property type="match status" value="1"/>
</dbReference>
<dbReference type="Gene3D" id="3.40.50.300">
    <property type="entry name" value="P-loop containing nucleotide triphosphate hydrolases"/>
    <property type="match status" value="1"/>
</dbReference>
<dbReference type="Pfam" id="PF03704">
    <property type="entry name" value="BTAD"/>
    <property type="match status" value="1"/>
</dbReference>
<evidence type="ECO:0000256" key="3">
    <source>
        <dbReference type="ARBA" id="ARBA00023125"/>
    </source>
</evidence>
<evidence type="ECO:0000313" key="9">
    <source>
        <dbReference type="Proteomes" id="UP000000844"/>
    </source>
</evidence>
<dbReference type="InterPro" id="IPR011990">
    <property type="entry name" value="TPR-like_helical_dom_sf"/>
</dbReference>
<keyword evidence="9" id="KW-1185">Reference proteome</keyword>
<dbReference type="InterPro" id="IPR036388">
    <property type="entry name" value="WH-like_DNA-bd_sf"/>
</dbReference>
<dbReference type="CDD" id="cd15831">
    <property type="entry name" value="BTAD"/>
    <property type="match status" value="1"/>
</dbReference>
<dbReference type="InterPro" id="IPR001867">
    <property type="entry name" value="OmpR/PhoB-type_DNA-bd"/>
</dbReference>
<keyword evidence="2" id="KW-0805">Transcription regulation</keyword>
<evidence type="ECO:0000256" key="5">
    <source>
        <dbReference type="PROSITE-ProRule" id="PRU01091"/>
    </source>
</evidence>
<dbReference type="Gene3D" id="1.10.10.10">
    <property type="entry name" value="Winged helix-like DNA-binding domain superfamily/Winged helix DNA-binding domain"/>
    <property type="match status" value="1"/>
</dbReference>